<name>A0ABN2CJB5_9ACTN</name>
<sequence length="306" mass="32331">MNDQIAGAAIEIRGLTKTFGSVRAVDDLSFTVAPRTVTGFLGPNGAGKTTTLRMLLGLVSADTGTATIGGRPYAELARPNDVVGAALEASGFHPARSGRHHLAIYCRVNGYPLNRADEVLATVGLTSAASRSVGGYSLGMRQRLALAAALLGDPTVLVLDEPANGLDPEGIVWMRSLLRKLAGEGRTVLVSSHVLTEVQQLVDHVVIINHGRLVQQGPLSDLFAQQASVLVRTPHAERLATALTSATGGQIERTSPDTLHVAGMDIAAVGHIAYAERVELHELTTQHSDLEEVFFSLTAAERPSTR</sequence>
<evidence type="ECO:0000313" key="6">
    <source>
        <dbReference type="EMBL" id="GAA1559590.1"/>
    </source>
</evidence>
<evidence type="ECO:0000256" key="3">
    <source>
        <dbReference type="ARBA" id="ARBA00022741"/>
    </source>
</evidence>
<gene>
    <name evidence="6" type="ORF">GCM10009789_11190</name>
</gene>
<evidence type="ECO:0000256" key="1">
    <source>
        <dbReference type="ARBA" id="ARBA00005417"/>
    </source>
</evidence>
<dbReference type="Pfam" id="PF00005">
    <property type="entry name" value="ABC_tran"/>
    <property type="match status" value="1"/>
</dbReference>
<dbReference type="InterPro" id="IPR027417">
    <property type="entry name" value="P-loop_NTPase"/>
</dbReference>
<comment type="caution">
    <text evidence="6">The sequence shown here is derived from an EMBL/GenBank/DDBJ whole genome shotgun (WGS) entry which is preliminary data.</text>
</comment>
<organism evidence="6 7">
    <name type="scientific">Kribbella sancticallisti</name>
    <dbReference type="NCBI Taxonomy" id="460087"/>
    <lineage>
        <taxon>Bacteria</taxon>
        <taxon>Bacillati</taxon>
        <taxon>Actinomycetota</taxon>
        <taxon>Actinomycetes</taxon>
        <taxon>Propionibacteriales</taxon>
        <taxon>Kribbellaceae</taxon>
        <taxon>Kribbella</taxon>
    </lineage>
</organism>
<dbReference type="SUPFAM" id="SSF52540">
    <property type="entry name" value="P-loop containing nucleoside triphosphate hydrolases"/>
    <property type="match status" value="1"/>
</dbReference>
<keyword evidence="7" id="KW-1185">Reference proteome</keyword>
<dbReference type="PANTHER" id="PTHR43335">
    <property type="entry name" value="ABC TRANSPORTER, ATP-BINDING PROTEIN"/>
    <property type="match status" value="1"/>
</dbReference>
<dbReference type="Proteomes" id="UP001500393">
    <property type="component" value="Unassembled WGS sequence"/>
</dbReference>
<reference evidence="6 7" key="1">
    <citation type="journal article" date="2019" name="Int. J. Syst. Evol. Microbiol.">
        <title>The Global Catalogue of Microorganisms (GCM) 10K type strain sequencing project: providing services to taxonomists for standard genome sequencing and annotation.</title>
        <authorList>
            <consortium name="The Broad Institute Genomics Platform"/>
            <consortium name="The Broad Institute Genome Sequencing Center for Infectious Disease"/>
            <person name="Wu L."/>
            <person name="Ma J."/>
        </authorList>
    </citation>
    <scope>NUCLEOTIDE SEQUENCE [LARGE SCALE GENOMIC DNA]</scope>
    <source>
        <strain evidence="6 7">JCM 14969</strain>
    </source>
</reference>
<evidence type="ECO:0000259" key="5">
    <source>
        <dbReference type="PROSITE" id="PS50893"/>
    </source>
</evidence>
<dbReference type="PANTHER" id="PTHR43335:SF4">
    <property type="entry name" value="ABC TRANSPORTER, ATP-BINDING PROTEIN"/>
    <property type="match status" value="1"/>
</dbReference>
<dbReference type="RefSeq" id="WP_344210465.1">
    <property type="nucleotide sequence ID" value="NZ_BAAAOS010000007.1"/>
</dbReference>
<dbReference type="GO" id="GO:0005524">
    <property type="term" value="F:ATP binding"/>
    <property type="evidence" value="ECO:0007669"/>
    <property type="project" value="UniProtKB-KW"/>
</dbReference>
<evidence type="ECO:0000313" key="7">
    <source>
        <dbReference type="Proteomes" id="UP001500393"/>
    </source>
</evidence>
<dbReference type="InterPro" id="IPR003439">
    <property type="entry name" value="ABC_transporter-like_ATP-bd"/>
</dbReference>
<protein>
    <submittedName>
        <fullName evidence="6">ABC transporter ATP-binding protein</fullName>
    </submittedName>
</protein>
<proteinExistence type="inferred from homology"/>
<dbReference type="Gene3D" id="3.40.50.300">
    <property type="entry name" value="P-loop containing nucleotide triphosphate hydrolases"/>
    <property type="match status" value="1"/>
</dbReference>
<dbReference type="PROSITE" id="PS00211">
    <property type="entry name" value="ABC_TRANSPORTER_1"/>
    <property type="match status" value="1"/>
</dbReference>
<dbReference type="InterPro" id="IPR003593">
    <property type="entry name" value="AAA+_ATPase"/>
</dbReference>
<keyword evidence="2" id="KW-0813">Transport</keyword>
<comment type="similarity">
    <text evidence="1">Belongs to the ABC transporter superfamily.</text>
</comment>
<dbReference type="SMART" id="SM00382">
    <property type="entry name" value="AAA"/>
    <property type="match status" value="1"/>
</dbReference>
<dbReference type="PROSITE" id="PS50893">
    <property type="entry name" value="ABC_TRANSPORTER_2"/>
    <property type="match status" value="1"/>
</dbReference>
<evidence type="ECO:0000256" key="2">
    <source>
        <dbReference type="ARBA" id="ARBA00022448"/>
    </source>
</evidence>
<accession>A0ABN2CJB5</accession>
<feature type="domain" description="ABC transporter" evidence="5">
    <location>
        <begin position="10"/>
        <end position="235"/>
    </location>
</feature>
<dbReference type="EMBL" id="BAAAOS010000007">
    <property type="protein sequence ID" value="GAA1559590.1"/>
    <property type="molecule type" value="Genomic_DNA"/>
</dbReference>
<keyword evidence="4 6" id="KW-0067">ATP-binding</keyword>
<evidence type="ECO:0000256" key="4">
    <source>
        <dbReference type="ARBA" id="ARBA00022840"/>
    </source>
</evidence>
<dbReference type="InterPro" id="IPR017871">
    <property type="entry name" value="ABC_transporter-like_CS"/>
</dbReference>
<keyword evidence="3" id="KW-0547">Nucleotide-binding</keyword>